<evidence type="ECO:0000256" key="3">
    <source>
        <dbReference type="ARBA" id="ARBA00023274"/>
    </source>
</evidence>
<dbReference type="SMART" id="SM01405">
    <property type="entry name" value="Ribosomal_S6e"/>
    <property type="match status" value="1"/>
</dbReference>
<dbReference type="PIRSF" id="PIRSF002129">
    <property type="entry name" value="Ribosom_S6_euk"/>
    <property type="match status" value="1"/>
</dbReference>
<protein>
    <recommendedName>
        <fullName evidence="4">40S ribosomal protein S6</fullName>
    </recommendedName>
</protein>
<dbReference type="PANTHER" id="PTHR11502">
    <property type="entry name" value="40S RIBOSOMAL PROTEIN S6"/>
    <property type="match status" value="1"/>
</dbReference>
<evidence type="ECO:0000313" key="6">
    <source>
        <dbReference type="RefSeq" id="XP_027202154.1"/>
    </source>
</evidence>
<dbReference type="InterPro" id="IPR001377">
    <property type="entry name" value="Ribosomal_eS6"/>
</dbReference>
<organism evidence="5 6">
    <name type="scientific">Dermatophagoides pteronyssinus</name>
    <name type="common">European house dust mite</name>
    <dbReference type="NCBI Taxonomy" id="6956"/>
    <lineage>
        <taxon>Eukaryota</taxon>
        <taxon>Metazoa</taxon>
        <taxon>Ecdysozoa</taxon>
        <taxon>Arthropoda</taxon>
        <taxon>Chelicerata</taxon>
        <taxon>Arachnida</taxon>
        <taxon>Acari</taxon>
        <taxon>Acariformes</taxon>
        <taxon>Sarcoptiformes</taxon>
        <taxon>Astigmata</taxon>
        <taxon>Psoroptidia</taxon>
        <taxon>Analgoidea</taxon>
        <taxon>Pyroglyphidae</taxon>
        <taxon>Dermatophagoidinae</taxon>
        <taxon>Dermatophagoides</taxon>
    </lineage>
</organism>
<dbReference type="GO" id="GO:1990904">
    <property type="term" value="C:ribonucleoprotein complex"/>
    <property type="evidence" value="ECO:0007669"/>
    <property type="project" value="UniProtKB-KW"/>
</dbReference>
<dbReference type="RefSeq" id="XP_027202154.1">
    <property type="nucleotide sequence ID" value="XM_027346353.1"/>
</dbReference>
<proteinExistence type="inferred from homology"/>
<keyword evidence="3 4" id="KW-0687">Ribonucleoprotein</keyword>
<dbReference type="GO" id="GO:0003735">
    <property type="term" value="F:structural constituent of ribosome"/>
    <property type="evidence" value="ECO:0007669"/>
    <property type="project" value="InterPro"/>
</dbReference>
<dbReference type="OMA" id="YVITHEK"/>
<evidence type="ECO:0000256" key="2">
    <source>
        <dbReference type="ARBA" id="ARBA00022980"/>
    </source>
</evidence>
<sequence>MKLNISYPQTGKVKTVEIDDEKRLVPFYDRRIGAEVSADTLGPEWKGYKVKITGGNDKQGFPMLQGILCNHRVRILMKKGMKCFRERRKGTAKRKSVRGCIVGSDISALNLIVVSRGENEIEGFTNVVTPRRLGPKRASKIRKLFGLSPEDDVRKFVVRRVVSEKKAKAPKIQRLVTAERLARKAAYKNELCRRADNSKKAAEEFQEVLKAYKQKKLAAMESLVSA</sequence>
<dbReference type="FunCoup" id="A0A6P6YBX9">
    <property type="interactions" value="1413"/>
</dbReference>
<dbReference type="GO" id="GO:0005840">
    <property type="term" value="C:ribosome"/>
    <property type="evidence" value="ECO:0007669"/>
    <property type="project" value="UniProtKB-KW"/>
</dbReference>
<keyword evidence="5" id="KW-1185">Reference proteome</keyword>
<evidence type="ECO:0000313" key="5">
    <source>
        <dbReference type="Proteomes" id="UP000515146"/>
    </source>
</evidence>
<evidence type="ECO:0000256" key="4">
    <source>
        <dbReference type="PIRNR" id="PIRNR002129"/>
    </source>
</evidence>
<dbReference type="GO" id="GO:0006412">
    <property type="term" value="P:translation"/>
    <property type="evidence" value="ECO:0007669"/>
    <property type="project" value="InterPro"/>
</dbReference>
<dbReference type="Gene3D" id="1.20.5.2650">
    <property type="match status" value="1"/>
</dbReference>
<dbReference type="InParanoid" id="A0A6P6YBX9"/>
<name>A0A6P6YBX9_DERPT</name>
<dbReference type="AlphaFoldDB" id="A0A6P6YBX9"/>
<dbReference type="InterPro" id="IPR018282">
    <property type="entry name" value="Ribosomal_eS6_CS"/>
</dbReference>
<dbReference type="Proteomes" id="UP000515146">
    <property type="component" value="Unplaced"/>
</dbReference>
<gene>
    <name evidence="6" type="primary">LOC113796115</name>
</gene>
<comment type="similarity">
    <text evidence="1 4">Belongs to the eukaryotic ribosomal protein eS6 family.</text>
</comment>
<dbReference type="InterPro" id="IPR014401">
    <property type="entry name" value="Ribosomal_eS6-like"/>
</dbReference>
<keyword evidence="2 4" id="KW-0689">Ribosomal protein</keyword>
<dbReference type="OrthoDB" id="10260596at2759"/>
<accession>A0A6P6YBX9</accession>
<reference evidence="6" key="1">
    <citation type="submission" date="2025-08" db="UniProtKB">
        <authorList>
            <consortium name="RefSeq"/>
        </authorList>
    </citation>
    <scope>IDENTIFICATION</scope>
    <source>
        <strain evidence="6">Airmid</strain>
    </source>
</reference>
<evidence type="ECO:0000256" key="1">
    <source>
        <dbReference type="ARBA" id="ARBA00009312"/>
    </source>
</evidence>
<dbReference type="PROSITE" id="PS00578">
    <property type="entry name" value="RIBOSOMAL_S6E"/>
    <property type="match status" value="1"/>
</dbReference>
<dbReference type="Pfam" id="PF01092">
    <property type="entry name" value="Ribosomal_S6e"/>
    <property type="match status" value="1"/>
</dbReference>
<dbReference type="KEGG" id="dpte:113796115"/>